<reference evidence="3" key="1">
    <citation type="submission" date="2019-10" db="EMBL/GenBank/DDBJ databases">
        <title>Draft genome sequence of Panacibacter sp. KCS-6.</title>
        <authorList>
            <person name="Yim K.J."/>
        </authorList>
    </citation>
    <scope>NUCLEOTIDE SEQUENCE</scope>
    <source>
        <strain evidence="3">KCS-6</strain>
    </source>
</reference>
<feature type="region of interest" description="Disordered" evidence="1">
    <location>
        <begin position="242"/>
        <end position="272"/>
    </location>
</feature>
<keyword evidence="2" id="KW-1133">Transmembrane helix</keyword>
<dbReference type="EMBL" id="WHPF01000001">
    <property type="protein sequence ID" value="NNV53954.1"/>
    <property type="molecule type" value="Genomic_DNA"/>
</dbReference>
<accession>A0A8J8FCQ5</accession>
<evidence type="ECO:0000256" key="1">
    <source>
        <dbReference type="SAM" id="MobiDB-lite"/>
    </source>
</evidence>
<feature type="compositionally biased region" description="Polar residues" evidence="1">
    <location>
        <begin position="205"/>
        <end position="221"/>
    </location>
</feature>
<dbReference type="Proteomes" id="UP000598971">
    <property type="component" value="Unassembled WGS sequence"/>
</dbReference>
<keyword evidence="2" id="KW-0472">Membrane</keyword>
<feature type="transmembrane region" description="Helical" evidence="2">
    <location>
        <begin position="56"/>
        <end position="76"/>
    </location>
</feature>
<evidence type="ECO:0000313" key="3">
    <source>
        <dbReference type="EMBL" id="NNV53954.1"/>
    </source>
</evidence>
<keyword evidence="4" id="KW-1185">Reference proteome</keyword>
<feature type="compositionally biased region" description="Polar residues" evidence="1">
    <location>
        <begin position="150"/>
        <end position="174"/>
    </location>
</feature>
<gene>
    <name evidence="3" type="ORF">GD597_00695</name>
</gene>
<dbReference type="AlphaFoldDB" id="A0A8J8FCQ5"/>
<sequence>MTEEQEPYKHIQEQLQKAQLPPEQQDWEAMSQLLDTAMPAGNGGGTGGGSQLLQRFAGWMGGGVVVLVITATVIWLSNTNQNTSSPATTNTSVVATEKMTDTAATIATTPNSQPAIPTTTADNNAIVTTDSPIAADNNTITRQVGGDQTLAPTTASAKPNTKAAAQSTANTVKQQHPKAPATTGNNNPSAKQVQVKNKTGKTAGAENTVSKEFNANPKNKTAINKVAQPAPSTQQDFASLLPDQLPADNNANNDKKEVPNNLASNTTNQLPPTAINKVQQDSIAVVQTVVYQNANQLSKGLLIADDDKVKDSISRQSTLAKQGNQKQSATLQPGKNILVPFQFGLQLSPIQFNSGIGTSPQFNVVPGLFAQVNFNKQFFAGINMQPYFKYNLGNSIIHKDSTVRIDSGRIELSTKQTIANSLSAFNLYGYAGYRFNQHISIQFGLGSDLVYARNITDIKRDFVNNQLQSEHRDRQSVSPRHNAYQQFARSAGFYNIYLYYHTGRFDVGAGYMQHINSWFNKSPQQPANINGQLQLSLRYRLFK</sequence>
<evidence type="ECO:0008006" key="5">
    <source>
        <dbReference type="Google" id="ProtNLM"/>
    </source>
</evidence>
<organism evidence="3 4">
    <name type="scientific">Limnovirga soli</name>
    <dbReference type="NCBI Taxonomy" id="2656915"/>
    <lineage>
        <taxon>Bacteria</taxon>
        <taxon>Pseudomonadati</taxon>
        <taxon>Bacteroidota</taxon>
        <taxon>Chitinophagia</taxon>
        <taxon>Chitinophagales</taxon>
        <taxon>Chitinophagaceae</taxon>
        <taxon>Limnovirga</taxon>
    </lineage>
</organism>
<feature type="compositionally biased region" description="Polar residues" evidence="1">
    <location>
        <begin position="182"/>
        <end position="197"/>
    </location>
</feature>
<comment type="caution">
    <text evidence="3">The sequence shown here is derived from an EMBL/GenBank/DDBJ whole genome shotgun (WGS) entry which is preliminary data.</text>
</comment>
<evidence type="ECO:0000256" key="2">
    <source>
        <dbReference type="SAM" id="Phobius"/>
    </source>
</evidence>
<name>A0A8J8FCQ5_9BACT</name>
<keyword evidence="2" id="KW-0812">Transmembrane</keyword>
<feature type="compositionally biased region" description="Polar residues" evidence="1">
    <location>
        <begin position="261"/>
        <end position="272"/>
    </location>
</feature>
<evidence type="ECO:0000313" key="4">
    <source>
        <dbReference type="Proteomes" id="UP000598971"/>
    </source>
</evidence>
<dbReference type="RefSeq" id="WP_171605868.1">
    <property type="nucleotide sequence ID" value="NZ_WHPF01000001.1"/>
</dbReference>
<feature type="region of interest" description="Disordered" evidence="1">
    <location>
        <begin position="149"/>
        <end position="221"/>
    </location>
</feature>
<protein>
    <recommendedName>
        <fullName evidence="5">Outer membrane protein beta-barrel domain-containing protein</fullName>
    </recommendedName>
</protein>
<proteinExistence type="predicted"/>